<organism evidence="1 2">
    <name type="scientific">Angomonas deanei</name>
    <dbReference type="NCBI Taxonomy" id="59799"/>
    <lineage>
        <taxon>Eukaryota</taxon>
        <taxon>Discoba</taxon>
        <taxon>Euglenozoa</taxon>
        <taxon>Kinetoplastea</taxon>
        <taxon>Metakinetoplastina</taxon>
        <taxon>Trypanosomatida</taxon>
        <taxon>Trypanosomatidae</taxon>
        <taxon>Strigomonadinae</taxon>
        <taxon>Angomonas</taxon>
    </lineage>
</organism>
<dbReference type="VEuPathDB" id="TriTrypDB:ADEAN_000612200"/>
<sequence>MAHHLPCALWKSGAVPAPKRHLTPNRATTVVRDDHLIVLRVQHAEYKPFRTQPSIKSAPPKSMCASRSKISLRAAALSSLLIDELIRLSRQTITRRGTVLYSSAMEASTSPRSH</sequence>
<evidence type="ECO:0000313" key="1">
    <source>
        <dbReference type="EMBL" id="CAD2218631.1"/>
    </source>
</evidence>
<dbReference type="Proteomes" id="UP000515908">
    <property type="component" value="Chromosome 11"/>
</dbReference>
<name>A0A7G2CI40_9TRYP</name>
<evidence type="ECO:0000313" key="2">
    <source>
        <dbReference type="Proteomes" id="UP000515908"/>
    </source>
</evidence>
<gene>
    <name evidence="1" type="ORF">ADEAN_000612200</name>
</gene>
<proteinExistence type="predicted"/>
<dbReference type="EMBL" id="LR877155">
    <property type="protein sequence ID" value="CAD2218631.1"/>
    <property type="molecule type" value="Genomic_DNA"/>
</dbReference>
<keyword evidence="2" id="KW-1185">Reference proteome</keyword>
<protein>
    <submittedName>
        <fullName evidence="1">Uncharacterized protein</fullName>
    </submittedName>
</protein>
<dbReference type="AlphaFoldDB" id="A0A7G2CI40"/>
<accession>A0A7G2CI40</accession>
<reference evidence="1 2" key="1">
    <citation type="submission" date="2020-08" db="EMBL/GenBank/DDBJ databases">
        <authorList>
            <person name="Newling K."/>
            <person name="Davey J."/>
            <person name="Forrester S."/>
        </authorList>
    </citation>
    <scope>NUCLEOTIDE SEQUENCE [LARGE SCALE GENOMIC DNA]</scope>
    <source>
        <strain evidence="2">Crithidia deanei Carvalho (ATCC PRA-265)</strain>
    </source>
</reference>